<feature type="transmembrane region" description="Helical" evidence="3">
    <location>
        <begin position="54"/>
        <end position="73"/>
    </location>
</feature>
<evidence type="ECO:0000256" key="1">
    <source>
        <dbReference type="ARBA" id="ARBA00000085"/>
    </source>
</evidence>
<dbReference type="STRING" id="1391654.AKJ09_05623"/>
<evidence type="ECO:0000256" key="3">
    <source>
        <dbReference type="SAM" id="Phobius"/>
    </source>
</evidence>
<keyword evidence="3" id="KW-0472">Membrane</keyword>
<dbReference type="InterPro" id="IPR036890">
    <property type="entry name" value="HATPase_C_sf"/>
</dbReference>
<accession>A0A0K1Q0M1</accession>
<keyword evidence="7" id="KW-1185">Reference proteome</keyword>
<evidence type="ECO:0000313" key="6">
    <source>
        <dbReference type="EMBL" id="AKU98959.1"/>
    </source>
</evidence>
<dbReference type="InterPro" id="IPR004358">
    <property type="entry name" value="Sig_transdc_His_kin-like_C"/>
</dbReference>
<gene>
    <name evidence="6" type="ORF">AKJ09_05623</name>
</gene>
<feature type="transmembrane region" description="Helical" evidence="3">
    <location>
        <begin position="118"/>
        <end position="138"/>
    </location>
</feature>
<evidence type="ECO:0000313" key="7">
    <source>
        <dbReference type="Proteomes" id="UP000064967"/>
    </source>
</evidence>
<dbReference type="KEGG" id="llu:AKJ09_05623"/>
<keyword evidence="3" id="KW-0812">Transmembrane</keyword>
<dbReference type="Proteomes" id="UP000064967">
    <property type="component" value="Chromosome"/>
</dbReference>
<dbReference type="InterPro" id="IPR003594">
    <property type="entry name" value="HATPase_dom"/>
</dbReference>
<dbReference type="GO" id="GO:0000155">
    <property type="term" value="F:phosphorelay sensor kinase activity"/>
    <property type="evidence" value="ECO:0007669"/>
    <property type="project" value="InterPro"/>
</dbReference>
<dbReference type="Pfam" id="PF06580">
    <property type="entry name" value="His_kinase"/>
    <property type="match status" value="1"/>
</dbReference>
<evidence type="ECO:0000259" key="4">
    <source>
        <dbReference type="Pfam" id="PF02518"/>
    </source>
</evidence>
<proteinExistence type="predicted"/>
<keyword evidence="6" id="KW-0418">Kinase</keyword>
<protein>
    <recommendedName>
        <fullName evidence="2">histidine kinase</fullName>
        <ecNumber evidence="2">2.7.13.3</ecNumber>
    </recommendedName>
</protein>
<name>A0A0K1Q0M1_9BACT</name>
<sequence length="437" mass="47018">MTAEPKARTEVDRFGEVHLDRPLPSETFQRVNWGPAGYASYPVFSAPWLRRRSMTFGIALSAIGVLVGVAVRVTDGETVRAVMVALHFVVGGLLVSSLGPLLATIVRHRRLGADREPAALLVALAIGTFSSFLVDRWASAGIERHLGLSPSITARVSATSSAPMPAPEKDGGDDLMTSAASAAFGLLVYGLAGGWLAVGRYFREIRRAQEIAIERERADRDARQAALDTRLALLQAQVEPHFLFNTLSSVRSLVTTEPERARATIDALADYLRATIPRLRRDATSLDSSLGQQLDVCESYLALMRVRMGERLSSRIQVEPRLRSLSFPPLVLVTLVENAIRHGVEPKVGPASIVVDAALDTDASNDDWLEVRVTDDGMGLREGFGTGVGLGNIVESLAARHGDRARFSLSGAPGRGAVAIVRIPALRTSGLDSSRTT</sequence>
<dbReference type="Gene3D" id="3.30.565.10">
    <property type="entry name" value="Histidine kinase-like ATPase, C-terminal domain"/>
    <property type="match status" value="1"/>
</dbReference>
<dbReference type="PRINTS" id="PR00344">
    <property type="entry name" value="BCTRLSENSOR"/>
</dbReference>
<feature type="domain" description="Signal transduction histidine kinase internal region" evidence="5">
    <location>
        <begin position="230"/>
        <end position="312"/>
    </location>
</feature>
<dbReference type="Pfam" id="PF02518">
    <property type="entry name" value="HATPase_c"/>
    <property type="match status" value="1"/>
</dbReference>
<feature type="domain" description="Histidine kinase/HSP90-like ATPase" evidence="4">
    <location>
        <begin position="331"/>
        <end position="425"/>
    </location>
</feature>
<dbReference type="PATRIC" id="fig|1391654.3.peg.5702"/>
<dbReference type="PANTHER" id="PTHR34220">
    <property type="entry name" value="SENSOR HISTIDINE KINASE YPDA"/>
    <property type="match status" value="1"/>
</dbReference>
<evidence type="ECO:0000256" key="2">
    <source>
        <dbReference type="ARBA" id="ARBA00012438"/>
    </source>
</evidence>
<dbReference type="InterPro" id="IPR010559">
    <property type="entry name" value="Sig_transdc_His_kin_internal"/>
</dbReference>
<dbReference type="GO" id="GO:0016020">
    <property type="term" value="C:membrane"/>
    <property type="evidence" value="ECO:0007669"/>
    <property type="project" value="InterPro"/>
</dbReference>
<evidence type="ECO:0000259" key="5">
    <source>
        <dbReference type="Pfam" id="PF06580"/>
    </source>
</evidence>
<feature type="transmembrane region" description="Helical" evidence="3">
    <location>
        <begin position="175"/>
        <end position="198"/>
    </location>
</feature>
<comment type="catalytic activity">
    <reaction evidence="1">
        <text>ATP + protein L-histidine = ADP + protein N-phospho-L-histidine.</text>
        <dbReference type="EC" id="2.7.13.3"/>
    </reaction>
</comment>
<dbReference type="SUPFAM" id="SSF55874">
    <property type="entry name" value="ATPase domain of HSP90 chaperone/DNA topoisomerase II/histidine kinase"/>
    <property type="match status" value="1"/>
</dbReference>
<dbReference type="AlphaFoldDB" id="A0A0K1Q0M1"/>
<keyword evidence="3" id="KW-1133">Transmembrane helix</keyword>
<dbReference type="OrthoDB" id="2514702at2"/>
<organism evidence="6 7">
    <name type="scientific">Labilithrix luteola</name>
    <dbReference type="NCBI Taxonomy" id="1391654"/>
    <lineage>
        <taxon>Bacteria</taxon>
        <taxon>Pseudomonadati</taxon>
        <taxon>Myxococcota</taxon>
        <taxon>Polyangia</taxon>
        <taxon>Polyangiales</taxon>
        <taxon>Labilitrichaceae</taxon>
        <taxon>Labilithrix</taxon>
    </lineage>
</organism>
<dbReference type="EMBL" id="CP012333">
    <property type="protein sequence ID" value="AKU98959.1"/>
    <property type="molecule type" value="Genomic_DNA"/>
</dbReference>
<keyword evidence="6" id="KW-0808">Transferase</keyword>
<dbReference type="InterPro" id="IPR050640">
    <property type="entry name" value="Bact_2-comp_sensor_kinase"/>
</dbReference>
<feature type="transmembrane region" description="Helical" evidence="3">
    <location>
        <begin position="85"/>
        <end position="106"/>
    </location>
</feature>
<dbReference type="PANTHER" id="PTHR34220:SF9">
    <property type="entry name" value="SIGNAL TRANSDUCTION HISTIDINE KINASE INTERNAL REGION DOMAIN-CONTAINING PROTEIN"/>
    <property type="match status" value="1"/>
</dbReference>
<reference evidence="6 7" key="1">
    <citation type="submission" date="2015-08" db="EMBL/GenBank/DDBJ databases">
        <authorList>
            <person name="Babu N.S."/>
            <person name="Beckwith C.J."/>
            <person name="Beseler K.G."/>
            <person name="Brison A."/>
            <person name="Carone J.V."/>
            <person name="Caskin T.P."/>
            <person name="Diamond M."/>
            <person name="Durham M.E."/>
            <person name="Foxe J.M."/>
            <person name="Go M."/>
            <person name="Henderson B.A."/>
            <person name="Jones I.B."/>
            <person name="McGettigan J.A."/>
            <person name="Micheletti S.J."/>
            <person name="Nasrallah M.E."/>
            <person name="Ortiz D."/>
            <person name="Piller C.R."/>
            <person name="Privatt S.R."/>
            <person name="Schneider S.L."/>
            <person name="Sharp S."/>
            <person name="Smith T.C."/>
            <person name="Stanton J.D."/>
            <person name="Ullery H.E."/>
            <person name="Wilson R.J."/>
            <person name="Serrano M.G."/>
            <person name="Buck G."/>
            <person name="Lee V."/>
            <person name="Wang Y."/>
            <person name="Carvalho R."/>
            <person name="Voegtly L."/>
            <person name="Shi R."/>
            <person name="Duckworth R."/>
            <person name="Johnson A."/>
            <person name="Loviza R."/>
            <person name="Walstead R."/>
            <person name="Shah Z."/>
            <person name="Kiflezghi M."/>
            <person name="Wade K."/>
            <person name="Ball S.L."/>
            <person name="Bradley K.W."/>
            <person name="Asai D.J."/>
            <person name="Bowman C.A."/>
            <person name="Russell D.A."/>
            <person name="Pope W.H."/>
            <person name="Jacobs-Sera D."/>
            <person name="Hendrix R.W."/>
            <person name="Hatfull G.F."/>
        </authorList>
    </citation>
    <scope>NUCLEOTIDE SEQUENCE [LARGE SCALE GENOMIC DNA]</scope>
    <source>
        <strain evidence="6 7">DSM 27648</strain>
    </source>
</reference>
<dbReference type="EC" id="2.7.13.3" evidence="2"/>
<dbReference type="RefSeq" id="WP_146650120.1">
    <property type="nucleotide sequence ID" value="NZ_CP012333.1"/>
</dbReference>